<evidence type="ECO:0008006" key="3">
    <source>
        <dbReference type="Google" id="ProtNLM"/>
    </source>
</evidence>
<reference evidence="2" key="1">
    <citation type="submission" date="2018-06" db="EMBL/GenBank/DDBJ databases">
        <authorList>
            <person name="Zhirakovskaya E."/>
        </authorList>
    </citation>
    <scope>NUCLEOTIDE SEQUENCE</scope>
</reference>
<keyword evidence="1" id="KW-1133">Transmembrane helix</keyword>
<dbReference type="EMBL" id="UOFD01000034">
    <property type="protein sequence ID" value="VAW51689.1"/>
    <property type="molecule type" value="Genomic_DNA"/>
</dbReference>
<dbReference type="AlphaFoldDB" id="A0A3B0WR00"/>
<keyword evidence="1" id="KW-0812">Transmembrane</keyword>
<sequence>MQQLTLVSVLIVIVGLAFVATGIRRLFQRKFLKAAGLEFSGLLFLLLASSAFLLASNLYTYQRLVYEQAVAEISFQNISPQQYRADINALDSDFQQSVNLNGDEWQLDAQVLTWQGVATLFGLDANYRLHRISGRYLDISDEQQRPRTVYSLLKKSEYIEDDKFDLWQFAHKNQGWLQWVDAVYGSAVFLPMSDGAKYSIAISRTGLIARPANDEAREAVSQWIGL</sequence>
<name>A0A3B0WR00_9ZZZZ</name>
<organism evidence="2">
    <name type="scientific">hydrothermal vent metagenome</name>
    <dbReference type="NCBI Taxonomy" id="652676"/>
    <lineage>
        <taxon>unclassified sequences</taxon>
        <taxon>metagenomes</taxon>
        <taxon>ecological metagenomes</taxon>
    </lineage>
</organism>
<feature type="transmembrane region" description="Helical" evidence="1">
    <location>
        <begin position="6"/>
        <end position="27"/>
    </location>
</feature>
<feature type="transmembrane region" description="Helical" evidence="1">
    <location>
        <begin position="39"/>
        <end position="59"/>
    </location>
</feature>
<gene>
    <name evidence="2" type="ORF">MNBD_GAMMA06-1905</name>
</gene>
<keyword evidence="1" id="KW-0472">Membrane</keyword>
<proteinExistence type="predicted"/>
<accession>A0A3B0WR00</accession>
<protein>
    <recommendedName>
        <fullName evidence="3">Cation/multidrug efflux pump</fullName>
    </recommendedName>
</protein>
<evidence type="ECO:0000256" key="1">
    <source>
        <dbReference type="SAM" id="Phobius"/>
    </source>
</evidence>
<evidence type="ECO:0000313" key="2">
    <source>
        <dbReference type="EMBL" id="VAW51689.1"/>
    </source>
</evidence>